<accession>A0ABZ0I3S2</accession>
<keyword evidence="3" id="KW-1185">Reference proteome</keyword>
<reference evidence="2 3" key="1">
    <citation type="submission" date="2023-10" db="EMBL/GenBank/DDBJ databases">
        <title>Two novel species belonging to the OM43/NOR5 clade.</title>
        <authorList>
            <person name="Park M."/>
        </authorList>
    </citation>
    <scope>NUCLEOTIDE SEQUENCE [LARGE SCALE GENOMIC DNA]</scope>
    <source>
        <strain evidence="2 3">IMCC43200</strain>
    </source>
</reference>
<evidence type="ECO:0008006" key="4">
    <source>
        <dbReference type="Google" id="ProtNLM"/>
    </source>
</evidence>
<feature type="transmembrane region" description="Helical" evidence="1">
    <location>
        <begin position="6"/>
        <end position="26"/>
    </location>
</feature>
<gene>
    <name evidence="2" type="ORF">R0135_01280</name>
</gene>
<sequence length="158" mass="17762">MDWEAIGAIGEIIGAIAVVATLAYLAKQQKQANRVANANFQMGILNRASLNQDVTLSSEKAAEFLVEMRKTPYEQLNELQMVQLEAYAYRKMNLYASVQASHDQGLIPELMIKIYVADLENELSRYPALTTVLFDLLKSYPGILEWQVYKPLSESDDA</sequence>
<evidence type="ECO:0000256" key="1">
    <source>
        <dbReference type="SAM" id="Phobius"/>
    </source>
</evidence>
<name>A0ABZ0I3S2_9GAMM</name>
<protein>
    <recommendedName>
        <fullName evidence="4">DUF4760 domain-containing protein</fullName>
    </recommendedName>
</protein>
<proteinExistence type="predicted"/>
<organism evidence="2 3">
    <name type="scientific">Congregibacter variabilis</name>
    <dbReference type="NCBI Taxonomy" id="3081200"/>
    <lineage>
        <taxon>Bacteria</taxon>
        <taxon>Pseudomonadati</taxon>
        <taxon>Pseudomonadota</taxon>
        <taxon>Gammaproteobacteria</taxon>
        <taxon>Cellvibrionales</taxon>
        <taxon>Halieaceae</taxon>
        <taxon>Congregibacter</taxon>
    </lineage>
</organism>
<keyword evidence="1" id="KW-0472">Membrane</keyword>
<dbReference type="RefSeq" id="WP_407348455.1">
    <property type="nucleotide sequence ID" value="NZ_CP136864.1"/>
</dbReference>
<evidence type="ECO:0000313" key="3">
    <source>
        <dbReference type="Proteomes" id="UP001626537"/>
    </source>
</evidence>
<keyword evidence="1" id="KW-0812">Transmembrane</keyword>
<keyword evidence="1" id="KW-1133">Transmembrane helix</keyword>
<dbReference type="EMBL" id="CP136864">
    <property type="protein sequence ID" value="WOJ93815.1"/>
    <property type="molecule type" value="Genomic_DNA"/>
</dbReference>
<dbReference type="Proteomes" id="UP001626537">
    <property type="component" value="Chromosome"/>
</dbReference>
<evidence type="ECO:0000313" key="2">
    <source>
        <dbReference type="EMBL" id="WOJ93815.1"/>
    </source>
</evidence>